<feature type="compositionally biased region" description="Polar residues" evidence="10">
    <location>
        <begin position="53"/>
        <end position="62"/>
    </location>
</feature>
<keyword evidence="5 9" id="KW-0378">Hydrolase</keyword>
<dbReference type="SUPFAM" id="SSF51556">
    <property type="entry name" value="Metallo-dependent hydrolases"/>
    <property type="match status" value="1"/>
</dbReference>
<evidence type="ECO:0000256" key="6">
    <source>
        <dbReference type="ARBA" id="ARBA00022833"/>
    </source>
</evidence>
<feature type="compositionally biased region" description="Basic and acidic residues" evidence="10">
    <location>
        <begin position="38"/>
        <end position="51"/>
    </location>
</feature>
<comment type="cofactor">
    <cofactor evidence="1 9">
        <name>Zn(2+)</name>
        <dbReference type="ChEBI" id="CHEBI:29105"/>
    </cofactor>
</comment>
<dbReference type="PIRSF" id="PIRSF001251">
    <property type="entry name" value="AMP_deaminase_met"/>
    <property type="match status" value="1"/>
</dbReference>
<dbReference type="FunFam" id="3.20.20.140:FF:000035">
    <property type="entry name" value="Probable amp deaminase"/>
    <property type="match status" value="1"/>
</dbReference>
<reference evidence="12" key="1">
    <citation type="journal article" date="2010" name="Nature">
        <title>The Amphimedon queenslandica genome and the evolution of animal complexity.</title>
        <authorList>
            <person name="Srivastava M."/>
            <person name="Simakov O."/>
            <person name="Chapman J."/>
            <person name="Fahey B."/>
            <person name="Gauthier M.E."/>
            <person name="Mitros T."/>
            <person name="Richards G.S."/>
            <person name="Conaco C."/>
            <person name="Dacre M."/>
            <person name="Hellsten U."/>
            <person name="Larroux C."/>
            <person name="Putnam N.H."/>
            <person name="Stanke M."/>
            <person name="Adamska M."/>
            <person name="Darling A."/>
            <person name="Degnan S.M."/>
            <person name="Oakley T.H."/>
            <person name="Plachetzki D.C."/>
            <person name="Zhai Y."/>
            <person name="Adamski M."/>
            <person name="Calcino A."/>
            <person name="Cummins S.F."/>
            <person name="Goodstein D.M."/>
            <person name="Harris C."/>
            <person name="Jackson D.J."/>
            <person name="Leys S.P."/>
            <person name="Shu S."/>
            <person name="Woodcroft B.J."/>
            <person name="Vervoort M."/>
            <person name="Kosik K.S."/>
            <person name="Manning G."/>
            <person name="Degnan B.M."/>
            <person name="Rokhsar D.S."/>
        </authorList>
    </citation>
    <scope>NUCLEOTIDE SEQUENCE [LARGE SCALE GENOMIC DNA]</scope>
</reference>
<dbReference type="Proteomes" id="UP000007879">
    <property type="component" value="Unassembled WGS sequence"/>
</dbReference>
<dbReference type="Gene3D" id="3.20.20.140">
    <property type="entry name" value="Metal-dependent hydrolases"/>
    <property type="match status" value="1"/>
</dbReference>
<dbReference type="OrthoDB" id="1723809at2759"/>
<evidence type="ECO:0000313" key="12">
    <source>
        <dbReference type="Proteomes" id="UP000007879"/>
    </source>
</evidence>
<evidence type="ECO:0000256" key="9">
    <source>
        <dbReference type="PIRNR" id="PIRNR001251"/>
    </source>
</evidence>
<gene>
    <name evidence="11" type="primary">100635902</name>
</gene>
<proteinExistence type="inferred from homology"/>
<evidence type="ECO:0000256" key="5">
    <source>
        <dbReference type="ARBA" id="ARBA00022801"/>
    </source>
</evidence>
<evidence type="ECO:0000256" key="8">
    <source>
        <dbReference type="ARBA" id="ARBA00054146"/>
    </source>
</evidence>
<dbReference type="GO" id="GO:0003876">
    <property type="term" value="F:AMP deaminase activity"/>
    <property type="evidence" value="ECO:0007669"/>
    <property type="project" value="UniProtKB-EC"/>
</dbReference>
<dbReference type="GO" id="GO:0032264">
    <property type="term" value="P:IMP salvage"/>
    <property type="evidence" value="ECO:0007669"/>
    <property type="project" value="UniProtKB-UniPathway"/>
</dbReference>
<feature type="region of interest" description="Disordered" evidence="10">
    <location>
        <begin position="1"/>
        <end position="67"/>
    </location>
</feature>
<dbReference type="Pfam" id="PF19326">
    <property type="entry name" value="AMP_deaminase"/>
    <property type="match status" value="1"/>
</dbReference>
<evidence type="ECO:0000256" key="2">
    <source>
        <dbReference type="ARBA" id="ARBA00004955"/>
    </source>
</evidence>
<dbReference type="EnsemblMetazoa" id="Aqu2.1.29965_001">
    <property type="protein sequence ID" value="Aqu2.1.29965_001"/>
    <property type="gene ID" value="Aqu2.1.29965"/>
</dbReference>
<dbReference type="AlphaFoldDB" id="A0A1X7UPP3"/>
<evidence type="ECO:0000256" key="10">
    <source>
        <dbReference type="SAM" id="MobiDB-lite"/>
    </source>
</evidence>
<dbReference type="InterPro" id="IPR032466">
    <property type="entry name" value="Metal_Hydrolase"/>
</dbReference>
<dbReference type="PROSITE" id="PS00485">
    <property type="entry name" value="A_DEAMINASE"/>
    <property type="match status" value="1"/>
</dbReference>
<keyword evidence="4 9" id="KW-0479">Metal-binding</keyword>
<comment type="pathway">
    <text evidence="2">Purine metabolism; IMP biosynthesis via salvage pathway; IMP from AMP: step 1/1.</text>
</comment>
<dbReference type="InterPro" id="IPR006650">
    <property type="entry name" value="A/AMP_deam_AS"/>
</dbReference>
<dbReference type="FunFam" id="4.10.800.20:FF:000001">
    <property type="entry name" value="AMP deaminase"/>
    <property type="match status" value="1"/>
</dbReference>
<keyword evidence="6" id="KW-0862">Zinc</keyword>
<dbReference type="KEGG" id="aqu:100635902"/>
<name>A0A1X7UPP3_AMPQE</name>
<evidence type="ECO:0000256" key="1">
    <source>
        <dbReference type="ARBA" id="ARBA00001947"/>
    </source>
</evidence>
<feature type="compositionally biased region" description="Polar residues" evidence="10">
    <location>
        <begin position="1"/>
        <end position="13"/>
    </location>
</feature>
<evidence type="ECO:0000256" key="7">
    <source>
        <dbReference type="ARBA" id="ARBA00023080"/>
    </source>
</evidence>
<protein>
    <recommendedName>
        <fullName evidence="9">AMP deaminase</fullName>
        <ecNumber evidence="9">3.5.4.6</ecNumber>
    </recommendedName>
</protein>
<keyword evidence="12" id="KW-1185">Reference proteome</keyword>
<dbReference type="InParanoid" id="A0A1X7UPP3"/>
<feature type="compositionally biased region" description="Polar residues" evidence="10">
    <location>
        <begin position="20"/>
        <end position="32"/>
    </location>
</feature>
<dbReference type="PANTHER" id="PTHR11359">
    <property type="entry name" value="AMP DEAMINASE"/>
    <property type="match status" value="1"/>
</dbReference>
<comment type="similarity">
    <text evidence="3 9">Belongs to the metallo-dependent hydrolases superfamily. Adenosine and AMP deaminases family.</text>
</comment>
<dbReference type="InterPro" id="IPR006329">
    <property type="entry name" value="AMPD"/>
</dbReference>
<sequence>MNEPKVSSNSVPTSPLVLRKTSSSGKAYSVSPSAMEIGGEREAQRMMEHSRASRLSGSSPLGSYSEEETAVFHKLAKKLHKKESKSVFVNDVGAAIRSLSVSSDGNSKKPTFHKQPEVSVESDKESTDDELEMATFVSTEHYTPEPNALNAPYEYFGDRNESLADIQSFATDLKSATQMSMKFVESGVCLKVPFNRVTITPAADIPASESTDGDAIPSNLAGVTESDFKEAQQYLISALKIRRKYMSMSHQGFCETTAKMLDSDIIPSSAFCTDTDQAVTAGGDVIHIPTGCSPVPNFLPHDVPFKSKLNFEVKMVRGFIQLRATGDQENIEEKEIANDNFLNDPRTMEAVREDFIKDYNILLALSIHGPIKSFSYRRLGYLDSRFHLHVMLNELRELKAQKSVPHRDFYNVRKVDTHIHASSCMNQKHLLRFMKKKIKECPGEVVINNRKEKKTLSQVFEDMNLRAYDLNVDNLDVHADRNTFHRFDKFNAKYNPIGKSKLREIFIKTDNDIGGSYFAHIIKEVMDDLTESKYQMAELRISIYGRSPDEWDKLAKWAVTHNLFCDNVRWLIQVPRIYDIYKDRNMVENFNQILENLFVPVFEATLDPSSHPFLSRFLNQVTGFDSVDDESKPESHFFHQTSPDPTHWTHTDNPPYVYYVFYMYANICLLNKLRKIRGLHTFQLRPHCGEAGPAHHLITAFMLAENISHGLMLRKVPTLQYLYYLAQIGIAMSPLSNNSLFLDYHRNPLHQYFQRGLLVSLSTDDPLQFHFTKEPLMEEYSIAAQVWKLSPCDMCELARNSVLMSGFEHNVKQYWLGLRYQEEGPGGNDITRTNVPNIRVAYRHETLVEELKHILYGHE</sequence>
<dbReference type="NCBIfam" id="TIGR01429">
    <property type="entry name" value="AMP_deaminase"/>
    <property type="match status" value="1"/>
</dbReference>
<dbReference type="GO" id="GO:0005829">
    <property type="term" value="C:cytosol"/>
    <property type="evidence" value="ECO:0007669"/>
    <property type="project" value="TreeGrafter"/>
</dbReference>
<dbReference type="GO" id="GO:0046033">
    <property type="term" value="P:AMP metabolic process"/>
    <property type="evidence" value="ECO:0007669"/>
    <property type="project" value="TreeGrafter"/>
</dbReference>
<dbReference type="PANTHER" id="PTHR11359:SF0">
    <property type="entry name" value="AMP DEAMINASE"/>
    <property type="match status" value="1"/>
</dbReference>
<dbReference type="STRING" id="400682.A0A1X7UPP3"/>
<keyword evidence="7" id="KW-0546">Nucleotide metabolism</keyword>
<reference evidence="11" key="2">
    <citation type="submission" date="2017-05" db="UniProtKB">
        <authorList>
            <consortium name="EnsemblMetazoa"/>
        </authorList>
    </citation>
    <scope>IDENTIFICATION</scope>
</reference>
<dbReference type="CDD" id="cd01319">
    <property type="entry name" value="AMPD"/>
    <property type="match status" value="1"/>
</dbReference>
<dbReference type="UniPathway" id="UPA00591">
    <property type="reaction ID" value="UER00663"/>
</dbReference>
<evidence type="ECO:0000256" key="4">
    <source>
        <dbReference type="ARBA" id="ARBA00022723"/>
    </source>
</evidence>
<dbReference type="Gene3D" id="4.10.800.20">
    <property type="match status" value="1"/>
</dbReference>
<dbReference type="EC" id="3.5.4.6" evidence="9"/>
<dbReference type="EnsemblMetazoa" id="XM_003387058.3">
    <property type="protein sequence ID" value="XP_003387106.1"/>
    <property type="gene ID" value="LOC100635902"/>
</dbReference>
<feature type="region of interest" description="Disordered" evidence="10">
    <location>
        <begin position="101"/>
        <end position="128"/>
    </location>
</feature>
<comment type="catalytic activity">
    <reaction evidence="9">
        <text>AMP + H2O + H(+) = IMP + NH4(+)</text>
        <dbReference type="Rhea" id="RHEA:14777"/>
        <dbReference type="ChEBI" id="CHEBI:15377"/>
        <dbReference type="ChEBI" id="CHEBI:15378"/>
        <dbReference type="ChEBI" id="CHEBI:28938"/>
        <dbReference type="ChEBI" id="CHEBI:58053"/>
        <dbReference type="ChEBI" id="CHEBI:456215"/>
        <dbReference type="EC" id="3.5.4.6"/>
    </reaction>
</comment>
<evidence type="ECO:0000256" key="3">
    <source>
        <dbReference type="ARBA" id="ARBA00006676"/>
    </source>
</evidence>
<dbReference type="eggNOG" id="KOG1096">
    <property type="taxonomic scope" value="Eukaryota"/>
</dbReference>
<comment type="function">
    <text evidence="8">AMP deaminase plays a critical role in energy metabolism. Catalyzes the deamination of AMP to IMP and plays an important role in the purine nucleotide cycle.</text>
</comment>
<dbReference type="GO" id="GO:0046872">
    <property type="term" value="F:metal ion binding"/>
    <property type="evidence" value="ECO:0007669"/>
    <property type="project" value="UniProtKB-KW"/>
</dbReference>
<accession>A0A1X7UPP3</accession>
<organism evidence="11">
    <name type="scientific">Amphimedon queenslandica</name>
    <name type="common">Sponge</name>
    <dbReference type="NCBI Taxonomy" id="400682"/>
    <lineage>
        <taxon>Eukaryota</taxon>
        <taxon>Metazoa</taxon>
        <taxon>Porifera</taxon>
        <taxon>Demospongiae</taxon>
        <taxon>Heteroscleromorpha</taxon>
        <taxon>Haplosclerida</taxon>
        <taxon>Niphatidae</taxon>
        <taxon>Amphimedon</taxon>
    </lineage>
</organism>
<evidence type="ECO:0000313" key="11">
    <source>
        <dbReference type="EnsemblMetazoa" id="Aqu2.1.29965_001"/>
    </source>
</evidence>